<dbReference type="EMBL" id="CP013694">
    <property type="protein sequence ID" value="ALU29398.1"/>
    <property type="molecule type" value="Genomic_DNA"/>
</dbReference>
<organism evidence="4 5">
    <name type="scientific">Sulfolobus acidocaldarius</name>
    <dbReference type="NCBI Taxonomy" id="2285"/>
    <lineage>
        <taxon>Archaea</taxon>
        <taxon>Thermoproteota</taxon>
        <taxon>Thermoprotei</taxon>
        <taxon>Sulfolobales</taxon>
        <taxon>Sulfolobaceae</taxon>
        <taxon>Sulfolobus</taxon>
    </lineage>
</organism>
<keyword evidence="1" id="KW-0560">Oxidoreductase</keyword>
<dbReference type="InterPro" id="IPR036188">
    <property type="entry name" value="FAD/NAD-bd_sf"/>
</dbReference>
<accession>A0A0U3FWM9</accession>
<evidence type="ECO:0000313" key="6">
    <source>
        <dbReference type="Proteomes" id="UP000065473"/>
    </source>
</evidence>
<feature type="domain" description="FAD dependent oxidoreductase" evidence="2">
    <location>
        <begin position="148"/>
        <end position="300"/>
    </location>
</feature>
<gene>
    <name evidence="3" type="ORF">ATY89_05190</name>
    <name evidence="4" type="ORF">ATZ20_08210</name>
</gene>
<dbReference type="Proteomes" id="UP000060043">
    <property type="component" value="Chromosome"/>
</dbReference>
<dbReference type="GO" id="GO:0005737">
    <property type="term" value="C:cytoplasm"/>
    <property type="evidence" value="ECO:0007669"/>
    <property type="project" value="TreeGrafter"/>
</dbReference>
<dbReference type="STRING" id="1435377.SUSAZ_01105"/>
<dbReference type="Proteomes" id="UP000065473">
    <property type="component" value="Chromosome"/>
</dbReference>
<evidence type="ECO:0000313" key="3">
    <source>
        <dbReference type="EMBL" id="ALU29398.1"/>
    </source>
</evidence>
<dbReference type="OrthoDB" id="168391at2157"/>
<protein>
    <submittedName>
        <fullName evidence="4">FAD-dependent oxidoreductase</fullName>
    </submittedName>
</protein>
<dbReference type="EMBL" id="CP013695">
    <property type="protein sequence ID" value="ALU32126.1"/>
    <property type="molecule type" value="Genomic_DNA"/>
</dbReference>
<sequence length="332" mass="37489">MKVLVIGKGILGSSIYHLLKERGHEVSVVESGFRKFPPTLIHSLLLVGKDVELSILSKEFYVKHNIPLKSFTSYTLGKVSNEVVNKWLSLGLNVEEKYVEWLRDKAIIGYGTDSLVQIRKLIDSVPKISGNVSVEVNDNKLRVTLDNNDVTSRYDIFILTAGAWNTLSINGLRLPLKSYYCWSWLTLNRNSLLDKVFIYDYELGYYSRPFMGIGLPLSIVGDGDVIECSPFDKKIGDKKAVEKAESRVGKLFPIYRGEGYCEGTPDMRPIYGEITERLYFAGGLDGYGAEIGPGIANLLVKYILEGEKDSDYYWRRFNGVTDFKIGKEPHEL</sequence>
<evidence type="ECO:0000256" key="1">
    <source>
        <dbReference type="ARBA" id="ARBA00023002"/>
    </source>
</evidence>
<dbReference type="OMA" id="LAPYECY"/>
<evidence type="ECO:0000313" key="4">
    <source>
        <dbReference type="EMBL" id="ALU32126.1"/>
    </source>
</evidence>
<dbReference type="GeneID" id="14550747"/>
<proteinExistence type="predicted"/>
<dbReference type="SUPFAM" id="SSF51905">
    <property type="entry name" value="FAD/NAD(P)-binding domain"/>
    <property type="match status" value="1"/>
</dbReference>
<dbReference type="PaxDb" id="1435377-SUSAZ_01105"/>
<dbReference type="AlphaFoldDB" id="A0A0U3FWM9"/>
<dbReference type="InterPro" id="IPR006076">
    <property type="entry name" value="FAD-dep_OxRdtase"/>
</dbReference>
<dbReference type="Pfam" id="PF01266">
    <property type="entry name" value="DAO"/>
    <property type="match status" value="1"/>
</dbReference>
<dbReference type="Gene3D" id="3.30.9.10">
    <property type="entry name" value="D-Amino Acid Oxidase, subunit A, domain 2"/>
    <property type="match status" value="1"/>
</dbReference>
<evidence type="ECO:0000313" key="5">
    <source>
        <dbReference type="Proteomes" id="UP000060043"/>
    </source>
</evidence>
<evidence type="ECO:0000259" key="2">
    <source>
        <dbReference type="Pfam" id="PF01266"/>
    </source>
</evidence>
<dbReference type="PANTHER" id="PTHR13847:SF287">
    <property type="entry name" value="FAD-DEPENDENT OXIDOREDUCTASE DOMAIN-CONTAINING PROTEIN 1"/>
    <property type="match status" value="1"/>
</dbReference>
<dbReference type="RefSeq" id="WP_011277139.1">
    <property type="nucleotide sequence ID" value="NZ_BHWZ01000001.1"/>
</dbReference>
<dbReference type="Gene3D" id="3.50.50.60">
    <property type="entry name" value="FAD/NAD(P)-binding domain"/>
    <property type="match status" value="1"/>
</dbReference>
<reference evidence="5 6" key="1">
    <citation type="submission" date="2015-12" db="EMBL/GenBank/DDBJ databases">
        <title>A stable core within a dynamic pangenome in Sulfolobus acidocaldarius.</title>
        <authorList>
            <person name="Anderson R."/>
            <person name="Kouris A."/>
            <person name="Seward C."/>
            <person name="Campbell K."/>
            <person name="Whitaker R."/>
        </authorList>
    </citation>
    <scope>NUCLEOTIDE SEQUENCE [LARGE SCALE GENOMIC DNA]</scope>
    <source>
        <strain evidence="3 6">GG12-C01-09</strain>
        <strain evidence="4 5">NG05B_CO5_07</strain>
    </source>
</reference>
<dbReference type="GO" id="GO:0016491">
    <property type="term" value="F:oxidoreductase activity"/>
    <property type="evidence" value="ECO:0007669"/>
    <property type="project" value="UniProtKB-KW"/>
</dbReference>
<name>A0A0U3FWM9_9CREN</name>
<dbReference type="PANTHER" id="PTHR13847">
    <property type="entry name" value="SARCOSINE DEHYDROGENASE-RELATED"/>
    <property type="match status" value="1"/>
</dbReference>